<evidence type="ECO:0000256" key="2">
    <source>
        <dbReference type="ARBA" id="ARBA00022723"/>
    </source>
</evidence>
<keyword evidence="2" id="KW-0479">Metal-binding</keyword>
<evidence type="ECO:0000259" key="6">
    <source>
        <dbReference type="PROSITE" id="PS51669"/>
    </source>
</evidence>
<dbReference type="CDD" id="cd00508">
    <property type="entry name" value="MopB_CT_Fdh-Nap-like"/>
    <property type="match status" value="1"/>
</dbReference>
<dbReference type="GO" id="GO:0046872">
    <property type="term" value="F:metal ion binding"/>
    <property type="evidence" value="ECO:0007669"/>
    <property type="project" value="UniProtKB-KW"/>
</dbReference>
<dbReference type="GO" id="GO:0051539">
    <property type="term" value="F:4 iron, 4 sulfur cluster binding"/>
    <property type="evidence" value="ECO:0007669"/>
    <property type="project" value="UniProtKB-KW"/>
</dbReference>
<feature type="domain" description="4Fe-4S Mo/W bis-MGD-type" evidence="6">
    <location>
        <begin position="33"/>
        <end position="89"/>
    </location>
</feature>
<dbReference type="Gene3D" id="3.40.228.10">
    <property type="entry name" value="Dimethylsulfoxide Reductase, domain 2"/>
    <property type="match status" value="1"/>
</dbReference>
<gene>
    <name evidence="7" type="ORF">CfE428DRAFT_5849</name>
</gene>
<keyword evidence="4" id="KW-0411">Iron-sulfur</keyword>
<dbReference type="SUPFAM" id="SSF50692">
    <property type="entry name" value="ADC-like"/>
    <property type="match status" value="1"/>
</dbReference>
<dbReference type="PANTHER" id="PTHR43105:SF10">
    <property type="entry name" value="NADH-QUINONE OXIDOREDUCTASE SUBUNIT G"/>
    <property type="match status" value="1"/>
</dbReference>
<evidence type="ECO:0000313" key="8">
    <source>
        <dbReference type="Proteomes" id="UP000005824"/>
    </source>
</evidence>
<dbReference type="FunCoup" id="B4DAA9">
    <property type="interactions" value="192"/>
</dbReference>
<evidence type="ECO:0000313" key="7">
    <source>
        <dbReference type="EMBL" id="EDY16570.1"/>
    </source>
</evidence>
<dbReference type="InterPro" id="IPR027467">
    <property type="entry name" value="MopterinOxRdtase_cofactor_BS"/>
</dbReference>
<dbReference type="GO" id="GO:0003954">
    <property type="term" value="F:NADH dehydrogenase activity"/>
    <property type="evidence" value="ECO:0007669"/>
    <property type="project" value="TreeGrafter"/>
</dbReference>
<organism evidence="7 8">
    <name type="scientific">Chthoniobacter flavus Ellin428</name>
    <dbReference type="NCBI Taxonomy" id="497964"/>
    <lineage>
        <taxon>Bacteria</taxon>
        <taxon>Pseudomonadati</taxon>
        <taxon>Verrucomicrobiota</taxon>
        <taxon>Spartobacteria</taxon>
        <taxon>Chthoniobacterales</taxon>
        <taxon>Chthoniobacteraceae</taxon>
        <taxon>Chthoniobacter</taxon>
    </lineage>
</organism>
<dbReference type="PROSITE" id="PS00551">
    <property type="entry name" value="MOLYBDOPTERIN_PROK_1"/>
    <property type="match status" value="1"/>
</dbReference>
<keyword evidence="3" id="KW-0408">Iron</keyword>
<dbReference type="Proteomes" id="UP000005824">
    <property type="component" value="Unassembled WGS sequence"/>
</dbReference>
<dbReference type="Pfam" id="PF00384">
    <property type="entry name" value="Molybdopterin"/>
    <property type="match status" value="1"/>
</dbReference>
<dbReference type="Gene3D" id="3.40.50.740">
    <property type="match status" value="1"/>
</dbReference>
<dbReference type="AlphaFoldDB" id="B4DAA9"/>
<dbReference type="Gene3D" id="2.40.40.20">
    <property type="match status" value="1"/>
</dbReference>
<dbReference type="GO" id="GO:0022904">
    <property type="term" value="P:respiratory electron transport chain"/>
    <property type="evidence" value="ECO:0007669"/>
    <property type="project" value="TreeGrafter"/>
</dbReference>
<dbReference type="InterPro" id="IPR006963">
    <property type="entry name" value="Mopterin_OxRdtase_4Fe-4S_dom"/>
</dbReference>
<accession>B4DAA9</accession>
<name>B4DAA9_9BACT</name>
<dbReference type="STRING" id="497964.CfE428DRAFT_5849"/>
<comment type="caution">
    <text evidence="7">The sequence shown here is derived from an EMBL/GenBank/DDBJ whole genome shotgun (WGS) entry which is preliminary data.</text>
</comment>
<dbReference type="PANTHER" id="PTHR43105">
    <property type="entry name" value="RESPIRATORY NITRATE REDUCTASE"/>
    <property type="match status" value="1"/>
</dbReference>
<dbReference type="RefSeq" id="WP_006983170.1">
    <property type="nucleotide sequence ID" value="NZ_ABVL01000030.1"/>
</dbReference>
<feature type="region of interest" description="Disordered" evidence="5">
    <location>
        <begin position="361"/>
        <end position="381"/>
    </location>
</feature>
<keyword evidence="1" id="KW-0004">4Fe-4S</keyword>
<evidence type="ECO:0000256" key="1">
    <source>
        <dbReference type="ARBA" id="ARBA00022485"/>
    </source>
</evidence>
<reference evidence="7 8" key="1">
    <citation type="journal article" date="2011" name="J. Bacteriol.">
        <title>Genome sequence of Chthoniobacter flavus Ellin428, an aerobic heterotrophic soil bacterium.</title>
        <authorList>
            <person name="Kant R."/>
            <person name="van Passel M.W."/>
            <person name="Palva A."/>
            <person name="Lucas S."/>
            <person name="Lapidus A."/>
            <person name="Glavina Del Rio T."/>
            <person name="Dalin E."/>
            <person name="Tice H."/>
            <person name="Bruce D."/>
            <person name="Goodwin L."/>
            <person name="Pitluck S."/>
            <person name="Larimer F.W."/>
            <person name="Land M.L."/>
            <person name="Hauser L."/>
            <person name="Sangwan P."/>
            <person name="de Vos W.M."/>
            <person name="Janssen P.H."/>
            <person name="Smidt H."/>
        </authorList>
    </citation>
    <scope>NUCLEOTIDE SEQUENCE [LARGE SCALE GENOMIC DNA]</scope>
    <source>
        <strain evidence="7 8">Ellin428</strain>
    </source>
</reference>
<dbReference type="GO" id="GO:0043546">
    <property type="term" value="F:molybdopterin cofactor binding"/>
    <property type="evidence" value="ECO:0007669"/>
    <property type="project" value="InterPro"/>
</dbReference>
<keyword evidence="8" id="KW-1185">Reference proteome</keyword>
<dbReference type="GO" id="GO:0016020">
    <property type="term" value="C:membrane"/>
    <property type="evidence" value="ECO:0007669"/>
    <property type="project" value="TreeGrafter"/>
</dbReference>
<dbReference type="InterPro" id="IPR009010">
    <property type="entry name" value="Asp_de-COase-like_dom_sf"/>
</dbReference>
<dbReference type="SMART" id="SM00926">
    <property type="entry name" value="Molybdop_Fe4S4"/>
    <property type="match status" value="1"/>
</dbReference>
<evidence type="ECO:0000256" key="5">
    <source>
        <dbReference type="SAM" id="MobiDB-lite"/>
    </source>
</evidence>
<dbReference type="InParanoid" id="B4DAA9"/>
<evidence type="ECO:0000256" key="3">
    <source>
        <dbReference type="ARBA" id="ARBA00023004"/>
    </source>
</evidence>
<dbReference type="Gene3D" id="2.20.25.90">
    <property type="entry name" value="ADC-like domains"/>
    <property type="match status" value="1"/>
</dbReference>
<dbReference type="PROSITE" id="PS51669">
    <property type="entry name" value="4FE4S_MOW_BIS_MGD"/>
    <property type="match status" value="1"/>
</dbReference>
<dbReference type="eggNOG" id="COG0243">
    <property type="taxonomic scope" value="Bacteria"/>
</dbReference>
<dbReference type="SUPFAM" id="SSF53706">
    <property type="entry name" value="Formate dehydrogenase/DMSO reductase, domains 1-3"/>
    <property type="match status" value="1"/>
</dbReference>
<dbReference type="InterPro" id="IPR050123">
    <property type="entry name" value="Prok_molybdopt-oxidoreductase"/>
</dbReference>
<evidence type="ECO:0000256" key="4">
    <source>
        <dbReference type="ARBA" id="ARBA00023014"/>
    </source>
</evidence>
<dbReference type="InterPro" id="IPR006657">
    <property type="entry name" value="MoPterin_dinucl-bd_dom"/>
</dbReference>
<dbReference type="InterPro" id="IPR006656">
    <property type="entry name" value="Mopterin_OxRdtase"/>
</dbReference>
<sequence>MAKLTLSEEQYIELYGPTPNRSPTYDFHDGEPDKLVKTHCCFCGVQCGIQLKVKYNKVIGFEPWDEFPVNQGKLCPKGVLRYMQNDHPDRLLSPLIRTEDGFRAAGWYESLNKTADSLKAIQDKHGKDAVAFLGGASMTNEKAYLNGKFARIALQTANIDYNGRLCMVSAGAANRMAFGVDRAANPWSDILLAKTIILTGTNLAECFPILTDYVWRARDNGAKIIVIDPRITPIGRTADLFLPVRPGRDSALANGILHVMIERGWTDEKFIAEHTHDFDKVRELVKKYTPEVTEKLSGVPAKNIIKAAEMWGPAETSMLLHARGIEHHTKGVENVLTYINLVLATGRIGKPGCGYGTITGQGNGQGGREHGQRCNQLPGGRDINKPEHRQFIADFWKIPEPELPKQGLTACEIIDAIERGEIKGLLSISINPLVSIPDSNRTRAALEKLEFFACIDFFLSETARYADVVLAGSLQEEDEGTVTTGEGRCVRLRNSVPPPVDARVDWWIIRELAKRLGKEKWFNYSKAEEIFDELAAASKGGPIDYSGMTYEKIENNMGIFWPCPAPEHPGTPRLFEGGKFHHPDGKAKFHAYEYRPPAEDVDVEYPIFFTTGRVVSQYLSGTQTRRIGALVDQYPEPLCEIHPLLATKLGIENRDMVKVSTRRGEITLPALVVQTIRPDTIFIPYHWAGKKAANQVTNRVLDPISKIPEFKVCACRLEKVAAPPAKANAAWPPVSLENK</sequence>
<dbReference type="Pfam" id="PF01568">
    <property type="entry name" value="Molydop_binding"/>
    <property type="match status" value="1"/>
</dbReference>
<proteinExistence type="predicted"/>
<dbReference type="Pfam" id="PF04879">
    <property type="entry name" value="Molybdop_Fe4S4"/>
    <property type="match status" value="1"/>
</dbReference>
<dbReference type="EMBL" id="ABVL01000030">
    <property type="protein sequence ID" value="EDY16570.1"/>
    <property type="molecule type" value="Genomic_DNA"/>
</dbReference>
<protein>
    <submittedName>
        <fullName evidence="7">Molybdopterin oxidoreductase</fullName>
    </submittedName>
</protein>